<comment type="similarity">
    <text evidence="1">Belongs to the universal ribosomal protein uL10 family.</text>
</comment>
<gene>
    <name evidence="6" type="ORF">A3H53_00285</name>
</gene>
<dbReference type="Pfam" id="PF00466">
    <property type="entry name" value="Ribosomal_L10"/>
    <property type="match status" value="1"/>
</dbReference>
<evidence type="ECO:0000313" key="7">
    <source>
        <dbReference type="Proteomes" id="UP000176479"/>
    </source>
</evidence>
<dbReference type="Gene3D" id="3.30.70.1730">
    <property type="match status" value="1"/>
</dbReference>
<dbReference type="GO" id="GO:1990904">
    <property type="term" value="C:ribonucleoprotein complex"/>
    <property type="evidence" value="ECO:0007669"/>
    <property type="project" value="UniProtKB-KW"/>
</dbReference>
<dbReference type="GO" id="GO:0005840">
    <property type="term" value="C:ribosome"/>
    <property type="evidence" value="ECO:0007669"/>
    <property type="project" value="UniProtKB-KW"/>
</dbReference>
<proteinExistence type="inferred from homology"/>
<dbReference type="InterPro" id="IPR047865">
    <property type="entry name" value="Ribosomal_uL10_bac_type"/>
</dbReference>
<dbReference type="Gene3D" id="6.10.250.290">
    <property type="match status" value="1"/>
</dbReference>
<dbReference type="NCBIfam" id="NF000955">
    <property type="entry name" value="PRK00099.1-1"/>
    <property type="match status" value="1"/>
</dbReference>
<dbReference type="Proteomes" id="UP000176479">
    <property type="component" value="Unassembled WGS sequence"/>
</dbReference>
<protein>
    <recommendedName>
        <fullName evidence="4">Large ribosomal subunit protein uL10</fullName>
    </recommendedName>
    <alternativeName>
        <fullName evidence="5">50S ribosomal protein L10</fullName>
    </alternativeName>
</protein>
<keyword evidence="3" id="KW-0687">Ribonucleoprotein</keyword>
<dbReference type="AlphaFoldDB" id="A0A1F6Y0V7"/>
<dbReference type="PANTHER" id="PTHR11560">
    <property type="entry name" value="39S RIBOSOMAL PROTEIN L10, MITOCHONDRIAL"/>
    <property type="match status" value="1"/>
</dbReference>
<evidence type="ECO:0000256" key="2">
    <source>
        <dbReference type="ARBA" id="ARBA00022980"/>
    </source>
</evidence>
<dbReference type="SUPFAM" id="SSF160369">
    <property type="entry name" value="Ribosomal protein L10-like"/>
    <property type="match status" value="1"/>
</dbReference>
<dbReference type="InterPro" id="IPR043141">
    <property type="entry name" value="Ribosomal_uL10-like_sf"/>
</dbReference>
<evidence type="ECO:0000313" key="6">
    <source>
        <dbReference type="EMBL" id="OGI99991.1"/>
    </source>
</evidence>
<organism evidence="6 7">
    <name type="scientific">Candidatus Nomurabacteria bacterium RIFCSPLOWO2_02_FULL_40_10</name>
    <dbReference type="NCBI Taxonomy" id="1801786"/>
    <lineage>
        <taxon>Bacteria</taxon>
        <taxon>Candidatus Nomuraibacteriota</taxon>
    </lineage>
</organism>
<dbReference type="InterPro" id="IPR001790">
    <property type="entry name" value="Ribosomal_uL10"/>
</dbReference>
<dbReference type="CDD" id="cd05797">
    <property type="entry name" value="Ribosomal_L10"/>
    <property type="match status" value="1"/>
</dbReference>
<sequence length="171" mass="19319">MPKTRAQKSKIIEKGTGEIKEAKNLIFVDFGGTKTQDLRELRLSLKEAQSKFQVIKKRLLRIVLKEKGVDFDPKSFEAQVGTVFVNDDISDAAGRVYRFSKDKENFKILGGFDLNKGEKLEADFLKRIGQLPGREVLLGQVLGTMVAPLRAFMWILSQKGLPHGRQVEEVK</sequence>
<comment type="caution">
    <text evidence="6">The sequence shown here is derived from an EMBL/GenBank/DDBJ whole genome shotgun (WGS) entry which is preliminary data.</text>
</comment>
<evidence type="ECO:0000256" key="3">
    <source>
        <dbReference type="ARBA" id="ARBA00023274"/>
    </source>
</evidence>
<reference evidence="6 7" key="1">
    <citation type="journal article" date="2016" name="Nat. Commun.">
        <title>Thousands of microbial genomes shed light on interconnected biogeochemical processes in an aquifer system.</title>
        <authorList>
            <person name="Anantharaman K."/>
            <person name="Brown C.T."/>
            <person name="Hug L.A."/>
            <person name="Sharon I."/>
            <person name="Castelle C.J."/>
            <person name="Probst A.J."/>
            <person name="Thomas B.C."/>
            <person name="Singh A."/>
            <person name="Wilkins M.J."/>
            <person name="Karaoz U."/>
            <person name="Brodie E.L."/>
            <person name="Williams K.H."/>
            <person name="Hubbard S.S."/>
            <person name="Banfield J.F."/>
        </authorList>
    </citation>
    <scope>NUCLEOTIDE SEQUENCE [LARGE SCALE GENOMIC DNA]</scope>
</reference>
<accession>A0A1F6Y0V7</accession>
<name>A0A1F6Y0V7_9BACT</name>
<keyword evidence="2 6" id="KW-0689">Ribosomal protein</keyword>
<evidence type="ECO:0000256" key="4">
    <source>
        <dbReference type="ARBA" id="ARBA00035202"/>
    </source>
</evidence>
<evidence type="ECO:0000256" key="1">
    <source>
        <dbReference type="ARBA" id="ARBA00008889"/>
    </source>
</evidence>
<evidence type="ECO:0000256" key="5">
    <source>
        <dbReference type="ARBA" id="ARBA00035502"/>
    </source>
</evidence>
<dbReference type="EMBL" id="MFVK01000005">
    <property type="protein sequence ID" value="OGI99991.1"/>
    <property type="molecule type" value="Genomic_DNA"/>
</dbReference>